<dbReference type="SUPFAM" id="SSF46894">
    <property type="entry name" value="C-terminal effector domain of the bipartite response regulators"/>
    <property type="match status" value="1"/>
</dbReference>
<dbReference type="EMBL" id="FOAF01000008">
    <property type="protein sequence ID" value="SEM17546.1"/>
    <property type="molecule type" value="Genomic_DNA"/>
</dbReference>
<dbReference type="CDD" id="cd06170">
    <property type="entry name" value="LuxR_C_like"/>
    <property type="match status" value="1"/>
</dbReference>
<dbReference type="PRINTS" id="PR00038">
    <property type="entry name" value="HTHLUXR"/>
</dbReference>
<dbReference type="GO" id="GO:0006355">
    <property type="term" value="P:regulation of DNA-templated transcription"/>
    <property type="evidence" value="ECO:0007669"/>
    <property type="project" value="InterPro"/>
</dbReference>
<dbReference type="PANTHER" id="PTHR44688">
    <property type="entry name" value="DNA-BINDING TRANSCRIPTIONAL ACTIVATOR DEVR_DOSR"/>
    <property type="match status" value="1"/>
</dbReference>
<keyword evidence="3" id="KW-0804">Transcription</keyword>
<dbReference type="SMART" id="SM00421">
    <property type="entry name" value="HTH_LUXR"/>
    <property type="match status" value="1"/>
</dbReference>
<dbReference type="OrthoDB" id="965844at2"/>
<dbReference type="InterPro" id="IPR000792">
    <property type="entry name" value="Tscrpt_reg_LuxR_C"/>
</dbReference>
<accession>A0A1H7W7L3</accession>
<evidence type="ECO:0000256" key="3">
    <source>
        <dbReference type="ARBA" id="ARBA00023163"/>
    </source>
</evidence>
<evidence type="ECO:0000313" key="6">
    <source>
        <dbReference type="Proteomes" id="UP000199421"/>
    </source>
</evidence>
<reference evidence="6" key="1">
    <citation type="submission" date="2016-10" db="EMBL/GenBank/DDBJ databases">
        <authorList>
            <person name="Varghese N."/>
            <person name="Submissions S."/>
        </authorList>
    </citation>
    <scope>NUCLEOTIDE SEQUENCE [LARGE SCALE GENOMIC DNA]</scope>
    <source>
        <strain evidence="6">DSM 18733</strain>
    </source>
</reference>
<protein>
    <submittedName>
        <fullName evidence="5">Regulatory protein, luxR family</fullName>
    </submittedName>
</protein>
<organism evidence="5 6">
    <name type="scientific">Olivibacter domesticus</name>
    <name type="common">Pseudosphingobacterium domesticum</name>
    <dbReference type="NCBI Taxonomy" id="407022"/>
    <lineage>
        <taxon>Bacteria</taxon>
        <taxon>Pseudomonadati</taxon>
        <taxon>Bacteroidota</taxon>
        <taxon>Sphingobacteriia</taxon>
        <taxon>Sphingobacteriales</taxon>
        <taxon>Sphingobacteriaceae</taxon>
        <taxon>Olivibacter</taxon>
    </lineage>
</organism>
<dbReference type="InterPro" id="IPR036388">
    <property type="entry name" value="WH-like_DNA-bd_sf"/>
</dbReference>
<dbReference type="AlphaFoldDB" id="A0A1H7W7L3"/>
<dbReference type="STRING" id="407022.SAMN05661044_04455"/>
<evidence type="ECO:0000259" key="4">
    <source>
        <dbReference type="PROSITE" id="PS50043"/>
    </source>
</evidence>
<keyword evidence="1" id="KW-0805">Transcription regulation</keyword>
<feature type="domain" description="HTH luxR-type" evidence="4">
    <location>
        <begin position="171"/>
        <end position="236"/>
    </location>
</feature>
<evidence type="ECO:0000313" key="5">
    <source>
        <dbReference type="EMBL" id="SEM17546.1"/>
    </source>
</evidence>
<keyword evidence="6" id="KW-1185">Reference proteome</keyword>
<evidence type="ECO:0000256" key="1">
    <source>
        <dbReference type="ARBA" id="ARBA00023015"/>
    </source>
</evidence>
<keyword evidence="2" id="KW-0238">DNA-binding</keyword>
<sequence>MGNLKSMSQHDLQLGVQAQLLAIGNDLSQGEFTLEDIGDYLPGSVMLQDLPTATNLYMNRYGCDKLHHSSEELKALGPDYFNNFFPQEEISIIQKEITCFLQLQDPNKIFPFYQRVKTGKNGGYEWYFTSSRIADEKGHKLIHIALPATHLETAIFRSQCLTQLNEYAYKNYQRYSTLTKREKELIILIAEGKSSGYMAEKLFLSIHTVNNHRKNIIRKLGTSSLAELIRFAIAFGLL</sequence>
<dbReference type="InterPro" id="IPR016032">
    <property type="entry name" value="Sig_transdc_resp-reg_C-effctor"/>
</dbReference>
<name>A0A1H7W7L3_OLID1</name>
<proteinExistence type="predicted"/>
<evidence type="ECO:0000256" key="2">
    <source>
        <dbReference type="ARBA" id="ARBA00023125"/>
    </source>
</evidence>
<dbReference type="Proteomes" id="UP000199421">
    <property type="component" value="Unassembled WGS sequence"/>
</dbReference>
<dbReference type="PANTHER" id="PTHR44688:SF16">
    <property type="entry name" value="DNA-BINDING TRANSCRIPTIONAL ACTIVATOR DEVR_DOSR"/>
    <property type="match status" value="1"/>
</dbReference>
<dbReference type="PROSITE" id="PS50043">
    <property type="entry name" value="HTH_LUXR_2"/>
    <property type="match status" value="1"/>
</dbReference>
<gene>
    <name evidence="5" type="ORF">SAMN05661044_04455</name>
</gene>
<dbReference type="RefSeq" id="WP_093329135.1">
    <property type="nucleotide sequence ID" value="NZ_FOAF01000008.1"/>
</dbReference>
<dbReference type="Pfam" id="PF00196">
    <property type="entry name" value="GerE"/>
    <property type="match status" value="1"/>
</dbReference>
<dbReference type="GO" id="GO:0003677">
    <property type="term" value="F:DNA binding"/>
    <property type="evidence" value="ECO:0007669"/>
    <property type="project" value="UniProtKB-KW"/>
</dbReference>
<dbReference type="Gene3D" id="1.10.10.10">
    <property type="entry name" value="Winged helix-like DNA-binding domain superfamily/Winged helix DNA-binding domain"/>
    <property type="match status" value="1"/>
</dbReference>